<dbReference type="Gramene" id="Psat01G0373200-T1">
    <property type="protein sequence ID" value="KAI5445622.1"/>
    <property type="gene ID" value="KIW84_013732"/>
</dbReference>
<dbReference type="GO" id="GO:0040008">
    <property type="term" value="P:regulation of growth"/>
    <property type="evidence" value="ECO:0007669"/>
    <property type="project" value="InterPro"/>
</dbReference>
<reference evidence="3 4" key="1">
    <citation type="journal article" date="2022" name="Nat. Genet.">
        <title>Improved pea reference genome and pan-genome highlight genomic features and evolutionary characteristics.</title>
        <authorList>
            <person name="Yang T."/>
            <person name="Liu R."/>
            <person name="Luo Y."/>
            <person name="Hu S."/>
            <person name="Wang D."/>
            <person name="Wang C."/>
            <person name="Pandey M.K."/>
            <person name="Ge S."/>
            <person name="Xu Q."/>
            <person name="Li N."/>
            <person name="Li G."/>
            <person name="Huang Y."/>
            <person name="Saxena R.K."/>
            <person name="Ji Y."/>
            <person name="Li M."/>
            <person name="Yan X."/>
            <person name="He Y."/>
            <person name="Liu Y."/>
            <person name="Wang X."/>
            <person name="Xiang C."/>
            <person name="Varshney R.K."/>
            <person name="Ding H."/>
            <person name="Gao S."/>
            <person name="Zong X."/>
        </authorList>
    </citation>
    <scope>NUCLEOTIDE SEQUENCE [LARGE SCALE GENOMIC DNA]</scope>
    <source>
        <strain evidence="3 4">cv. Zhongwan 6</strain>
    </source>
</reference>
<dbReference type="EMBL" id="JAMSHJ010000001">
    <property type="protein sequence ID" value="KAI5445622.1"/>
    <property type="molecule type" value="Genomic_DNA"/>
</dbReference>
<dbReference type="PANTHER" id="PTHR34045:SF11">
    <property type="entry name" value="PH DOMAIN-CONTAINING PROTEIN"/>
    <property type="match status" value="1"/>
</dbReference>
<evidence type="ECO:0000256" key="2">
    <source>
        <dbReference type="ARBA" id="ARBA00024198"/>
    </source>
</evidence>
<dbReference type="InterPro" id="IPR044683">
    <property type="entry name" value="LAZY"/>
</dbReference>
<dbReference type="GO" id="GO:0009630">
    <property type="term" value="P:gravitropism"/>
    <property type="evidence" value="ECO:0007669"/>
    <property type="project" value="InterPro"/>
</dbReference>
<protein>
    <submittedName>
        <fullName evidence="3">Uncharacterized protein</fullName>
    </submittedName>
</protein>
<organism evidence="3 4">
    <name type="scientific">Pisum sativum</name>
    <name type="common">Garden pea</name>
    <name type="synonym">Lathyrus oleraceus</name>
    <dbReference type="NCBI Taxonomy" id="3888"/>
    <lineage>
        <taxon>Eukaryota</taxon>
        <taxon>Viridiplantae</taxon>
        <taxon>Streptophyta</taxon>
        <taxon>Embryophyta</taxon>
        <taxon>Tracheophyta</taxon>
        <taxon>Spermatophyta</taxon>
        <taxon>Magnoliopsida</taxon>
        <taxon>eudicotyledons</taxon>
        <taxon>Gunneridae</taxon>
        <taxon>Pentapetalae</taxon>
        <taxon>rosids</taxon>
        <taxon>fabids</taxon>
        <taxon>Fabales</taxon>
        <taxon>Fabaceae</taxon>
        <taxon>Papilionoideae</taxon>
        <taxon>50 kb inversion clade</taxon>
        <taxon>NPAAA clade</taxon>
        <taxon>Hologalegina</taxon>
        <taxon>IRL clade</taxon>
        <taxon>Fabeae</taxon>
        <taxon>Lathyrus</taxon>
    </lineage>
</organism>
<accession>A0A9D5GYJ2</accession>
<sequence>MKIFKWMQNRFSGTNEKMKPNSISTTHYMLSESYRQDLINDWDEALVLAIGTFGNINNNLKEDYNKNIDEEDSYNSFKDCSKELCFGEDENFENEVKINLEENNLYTSNNLIYNRGSRDCLDKSKNDVSKKSLSFLLKKMFVCGNGLPSTIPLCKDHLSSESRMEKILKAILHKKIHPHDSCSTMVVKKYIKNNSISESDNDSDENEEDEKFNPNNIVEKRCKWINTDSECEFLTFNQCC</sequence>
<comment type="similarity">
    <text evidence="2">Belongs to the LAZY family.</text>
</comment>
<keyword evidence="4" id="KW-1185">Reference proteome</keyword>
<proteinExistence type="inferred from homology"/>
<evidence type="ECO:0000313" key="3">
    <source>
        <dbReference type="EMBL" id="KAI5445622.1"/>
    </source>
</evidence>
<comment type="caution">
    <text evidence="3">The sequence shown here is derived from an EMBL/GenBank/DDBJ whole genome shotgun (WGS) entry which is preliminary data.</text>
</comment>
<evidence type="ECO:0000256" key="1">
    <source>
        <dbReference type="ARBA" id="ARBA00022604"/>
    </source>
</evidence>
<dbReference type="Proteomes" id="UP001058974">
    <property type="component" value="Chromosome 1"/>
</dbReference>
<dbReference type="AlphaFoldDB" id="A0A9D5GYJ2"/>
<name>A0A9D5GYJ2_PEA</name>
<evidence type="ECO:0000313" key="4">
    <source>
        <dbReference type="Proteomes" id="UP001058974"/>
    </source>
</evidence>
<gene>
    <name evidence="3" type="ORF">KIW84_013732</name>
</gene>
<dbReference type="PANTHER" id="PTHR34045">
    <property type="entry name" value="OS03G0406300 PROTEIN"/>
    <property type="match status" value="1"/>
</dbReference>
<keyword evidence="1" id="KW-0341">Growth regulation</keyword>